<keyword evidence="2" id="KW-1185">Reference proteome</keyword>
<evidence type="ECO:0000313" key="2">
    <source>
        <dbReference type="Proteomes" id="UP001064048"/>
    </source>
</evidence>
<accession>A0ACC0JL62</accession>
<evidence type="ECO:0000313" key="1">
    <source>
        <dbReference type="EMBL" id="KAI8424814.1"/>
    </source>
</evidence>
<dbReference type="EMBL" id="CM046111">
    <property type="protein sequence ID" value="KAI8424814.1"/>
    <property type="molecule type" value="Genomic_DNA"/>
</dbReference>
<comment type="caution">
    <text evidence="1">The sequence shown here is derived from an EMBL/GenBank/DDBJ whole genome shotgun (WGS) entry which is preliminary data.</text>
</comment>
<name>A0ACC0JL62_CHOFU</name>
<gene>
    <name evidence="1" type="ORF">MSG28_006746</name>
</gene>
<organism evidence="1 2">
    <name type="scientific">Choristoneura fumiferana</name>
    <name type="common">Spruce budworm moth</name>
    <name type="synonym">Archips fumiferana</name>
    <dbReference type="NCBI Taxonomy" id="7141"/>
    <lineage>
        <taxon>Eukaryota</taxon>
        <taxon>Metazoa</taxon>
        <taxon>Ecdysozoa</taxon>
        <taxon>Arthropoda</taxon>
        <taxon>Hexapoda</taxon>
        <taxon>Insecta</taxon>
        <taxon>Pterygota</taxon>
        <taxon>Neoptera</taxon>
        <taxon>Endopterygota</taxon>
        <taxon>Lepidoptera</taxon>
        <taxon>Glossata</taxon>
        <taxon>Ditrysia</taxon>
        <taxon>Tortricoidea</taxon>
        <taxon>Tortricidae</taxon>
        <taxon>Tortricinae</taxon>
        <taxon>Choristoneura</taxon>
    </lineage>
</organism>
<dbReference type="Proteomes" id="UP001064048">
    <property type="component" value="Chromosome 11"/>
</dbReference>
<protein>
    <submittedName>
        <fullName evidence="1">Uncharacterized protein</fullName>
    </submittedName>
</protein>
<proteinExistence type="predicted"/>
<sequence>MPKLGDELEDSLFEDQVYQVEDEGLNKDAMTGAEITMENKEEEIPPELDGSIAEILGADPTAITQFSDDIHKDLACSMNPEIKAAVTETVIKRDKGIEMRQKQLGGAIAGLAGVISKELLAKDKNSERVKQLMDVCRILCDIQHAESVIRRNFAIFSIKKDLKEHLVNTKIDKFLFGEDLAEALRTAKALTKSGTELKVRSQVKPVKPPNSHHLNYKAPAPARRQQGPPRSREPANQMTSAGPHQRYNRAPTHAHSSKPLQHPAKQTRRR</sequence>
<reference evidence="1 2" key="1">
    <citation type="journal article" date="2022" name="Genome Biol. Evol.">
        <title>The Spruce Budworm Genome: Reconstructing the Evolutionary History of Antifreeze Proteins.</title>
        <authorList>
            <person name="Beliveau C."/>
            <person name="Gagne P."/>
            <person name="Picq S."/>
            <person name="Vernygora O."/>
            <person name="Keeling C.I."/>
            <person name="Pinkney K."/>
            <person name="Doucet D."/>
            <person name="Wen F."/>
            <person name="Johnston J.S."/>
            <person name="Maaroufi H."/>
            <person name="Boyle B."/>
            <person name="Laroche J."/>
            <person name="Dewar K."/>
            <person name="Juretic N."/>
            <person name="Blackburn G."/>
            <person name="Nisole A."/>
            <person name="Brunet B."/>
            <person name="Brandao M."/>
            <person name="Lumley L."/>
            <person name="Duan J."/>
            <person name="Quan G."/>
            <person name="Lucarotti C.J."/>
            <person name="Roe A.D."/>
            <person name="Sperling F.A.H."/>
            <person name="Levesque R.C."/>
            <person name="Cusson M."/>
        </authorList>
    </citation>
    <scope>NUCLEOTIDE SEQUENCE [LARGE SCALE GENOMIC DNA]</scope>
    <source>
        <strain evidence="1">Glfc:IPQL:Cfum</strain>
    </source>
</reference>